<evidence type="ECO:0000313" key="4">
    <source>
        <dbReference type="Proteomes" id="UP000124292"/>
    </source>
</evidence>
<evidence type="ECO:0000256" key="1">
    <source>
        <dbReference type="SAM" id="MobiDB-lite"/>
    </source>
</evidence>
<dbReference type="RefSeq" id="YP_238328.1">
    <property type="nucleotide sequence ID" value="NC_007016.1"/>
</dbReference>
<organism evidence="2 5">
    <name type="scientific">Macaca fuscata rhadinovirus</name>
    <dbReference type="NCBI Taxonomy" id="272551"/>
    <lineage>
        <taxon>Viruses</taxon>
        <taxon>Duplodnaviria</taxon>
        <taxon>Heunggongvirae</taxon>
        <taxon>Peploviricota</taxon>
        <taxon>Herviviricetes</taxon>
        <taxon>Herpesvirales</taxon>
        <taxon>Orthoherpesviridae</taxon>
        <taxon>Gammaherpesvirinae</taxon>
        <taxon>Rhadinovirus</taxon>
        <taxon>Rhadinovirus macacinegamma11</taxon>
        <taxon>macacine gammaherpesvirus 11</taxon>
    </lineage>
</organism>
<evidence type="ECO:0000313" key="2">
    <source>
        <dbReference type="EMBL" id="AEW87550.1"/>
    </source>
</evidence>
<protein>
    <submittedName>
        <fullName evidence="2">JM25</fullName>
    </submittedName>
</protein>
<name>G9JM33_9GAMA</name>
<dbReference type="EMBL" id="JN885137">
    <property type="protein sequence ID" value="AEW87720.1"/>
    <property type="molecule type" value="Genomic_DNA"/>
</dbReference>
<dbReference type="Proteomes" id="UP000133219">
    <property type="component" value="Segment"/>
</dbReference>
<dbReference type="EMBL" id="JN885136">
    <property type="protein sequence ID" value="AEW87550.1"/>
    <property type="molecule type" value="Genomic_DNA"/>
</dbReference>
<dbReference type="GeneID" id="3416529"/>
<proteinExistence type="predicted"/>
<accession>G9JM33</accession>
<dbReference type="KEGG" id="vg:3416529"/>
<gene>
    <name evidence="2" type="ORF">JM25</name>
</gene>
<feature type="region of interest" description="Disordered" evidence="1">
    <location>
        <begin position="65"/>
        <end position="91"/>
    </location>
</feature>
<evidence type="ECO:0000313" key="3">
    <source>
        <dbReference type="EMBL" id="AEW87720.1"/>
    </source>
</evidence>
<dbReference type="Proteomes" id="UP000124292">
    <property type="component" value="Genome"/>
</dbReference>
<evidence type="ECO:0000313" key="5">
    <source>
        <dbReference type="Proteomes" id="UP000133219"/>
    </source>
</evidence>
<reference evidence="4 5" key="1">
    <citation type="journal article" date="2013" name="J. Virol.">
        <title>Genomic characterization of Japanese macaque rhadinovirus, a novel herpesvirus isolated from a nonhuman primate with a spontaneous inflammatory demyelinating disease.</title>
        <authorList>
            <person name="Estep R.D."/>
            <person name="Hansen S.G."/>
            <person name="Rogers K.S."/>
            <person name="Axthelm M.K."/>
            <person name="Wong S.W."/>
        </authorList>
    </citation>
    <scope>NUCLEOTIDE SEQUENCE [LARGE SCALE GENOMIC DNA]</scope>
    <source>
        <strain evidence="3">12E2</strain>
        <strain evidence="2">3A1</strain>
    </source>
</reference>
<sequence>MRRVCLGGGDFPFIAGTGPLLVLEIPFSTGSLLRRKAVYLFGESPFFRTPGATVVRHARFGTRDATSGREARAPGGWPRLVSVEADPGRGY</sequence>